<dbReference type="SUPFAM" id="SSF52096">
    <property type="entry name" value="ClpP/crotonase"/>
    <property type="match status" value="1"/>
</dbReference>
<name>A0A832I2S8_UNCEI</name>
<reference evidence="2" key="1">
    <citation type="journal article" date="2020" name="mSystems">
        <title>Genome- and Community-Level Interaction Insights into Carbon Utilization and Element Cycling Functions of Hydrothermarchaeota in Hydrothermal Sediment.</title>
        <authorList>
            <person name="Zhou Z."/>
            <person name="Liu Y."/>
            <person name="Xu W."/>
            <person name="Pan J."/>
            <person name="Luo Z.H."/>
            <person name="Li M."/>
        </authorList>
    </citation>
    <scope>NUCLEOTIDE SEQUENCE [LARGE SCALE GENOMIC DNA]</scope>
    <source>
        <strain evidence="2">SpSt-381</strain>
    </source>
</reference>
<dbReference type="PANTHER" id="PTHR43459:SF1">
    <property type="entry name" value="EG:BACN32G11.4 PROTEIN"/>
    <property type="match status" value="1"/>
</dbReference>
<dbReference type="EMBL" id="DSQF01000008">
    <property type="protein sequence ID" value="HGZ42656.1"/>
    <property type="molecule type" value="Genomic_DNA"/>
</dbReference>
<sequence length="280" mass="30100">MAELVLLHVAKGVATVTLNRPDKLNAFGDDMRERLIAALDRVAESPEARVLVITGAGRGFCAGGDVHHMVALKQRDADFRELKPLLEYGREIVTRLEQMAIPTVAAVNGVAAGAGLNLALACDVRLASDAASFGETFVRIGLHPDWGGTYFLPRLVGLPRALEMAWLGDIVSAEEALRIGLVNRVWPAASFAAEWRAWAERLAAAPQTSVRLAKQTLRASLDRTLNQCVDAEVMAQAACWRSGDASEGLEAFVEKRAPEFGAGHVAAEDAPPSLASRHFE</sequence>
<dbReference type="AlphaFoldDB" id="A0A832I2S8"/>
<evidence type="ECO:0000256" key="1">
    <source>
        <dbReference type="RuleBase" id="RU003707"/>
    </source>
</evidence>
<dbReference type="PROSITE" id="PS00166">
    <property type="entry name" value="ENOYL_COA_HYDRATASE"/>
    <property type="match status" value="1"/>
</dbReference>
<dbReference type="PANTHER" id="PTHR43459">
    <property type="entry name" value="ENOYL-COA HYDRATASE"/>
    <property type="match status" value="1"/>
</dbReference>
<dbReference type="InterPro" id="IPR001753">
    <property type="entry name" value="Enoyl-CoA_hydra/iso"/>
</dbReference>
<dbReference type="InterPro" id="IPR029045">
    <property type="entry name" value="ClpP/crotonase-like_dom_sf"/>
</dbReference>
<dbReference type="Pfam" id="PF00378">
    <property type="entry name" value="ECH_1"/>
    <property type="match status" value="1"/>
</dbReference>
<evidence type="ECO:0000313" key="2">
    <source>
        <dbReference type="EMBL" id="HGZ42656.1"/>
    </source>
</evidence>
<dbReference type="Gene3D" id="3.90.226.10">
    <property type="entry name" value="2-enoyl-CoA Hydratase, Chain A, domain 1"/>
    <property type="match status" value="1"/>
</dbReference>
<proteinExistence type="inferred from homology"/>
<keyword evidence="2" id="KW-0413">Isomerase</keyword>
<dbReference type="GO" id="GO:0016853">
    <property type="term" value="F:isomerase activity"/>
    <property type="evidence" value="ECO:0007669"/>
    <property type="project" value="UniProtKB-KW"/>
</dbReference>
<protein>
    <submittedName>
        <fullName evidence="2">2-(1,2-epoxy-1,2-dihydrophenyl)acetyl-CoA isomerase</fullName>
    </submittedName>
</protein>
<comment type="caution">
    <text evidence="2">The sequence shown here is derived from an EMBL/GenBank/DDBJ whole genome shotgun (WGS) entry which is preliminary data.</text>
</comment>
<organism evidence="2">
    <name type="scientific">Eiseniibacteriota bacterium</name>
    <dbReference type="NCBI Taxonomy" id="2212470"/>
    <lineage>
        <taxon>Bacteria</taxon>
        <taxon>Candidatus Eiseniibacteriota</taxon>
    </lineage>
</organism>
<gene>
    <name evidence="2" type="ORF">ENR23_04380</name>
</gene>
<dbReference type="InterPro" id="IPR018376">
    <property type="entry name" value="Enoyl-CoA_hyd/isom_CS"/>
</dbReference>
<accession>A0A832I2S8</accession>
<dbReference type="CDD" id="cd06558">
    <property type="entry name" value="crotonase-like"/>
    <property type="match status" value="1"/>
</dbReference>
<comment type="similarity">
    <text evidence="1">Belongs to the enoyl-CoA hydratase/isomerase family.</text>
</comment>